<dbReference type="Pfam" id="PF06454">
    <property type="entry name" value="THH1_TOM1-3_dom"/>
    <property type="match status" value="1"/>
</dbReference>
<dbReference type="PANTHER" id="PTHR43113">
    <property type="entry name" value="NUCLEOSIDE-DIPHOSPHATE-SUGAR EPIMERASE"/>
    <property type="match status" value="1"/>
</dbReference>
<comment type="caution">
    <text evidence="2">The sequence shown here is derived from an EMBL/GenBank/DDBJ whole genome shotgun (WGS) entry which is preliminary data.</text>
</comment>
<evidence type="ECO:0000313" key="3">
    <source>
        <dbReference type="Proteomes" id="UP001370490"/>
    </source>
</evidence>
<name>A0AAN8WDX1_9MAGN</name>
<evidence type="ECO:0000259" key="1">
    <source>
        <dbReference type="Pfam" id="PF06454"/>
    </source>
</evidence>
<feature type="domain" description="THH1/TOM1/TOM3" evidence="1">
    <location>
        <begin position="21"/>
        <end position="73"/>
    </location>
</feature>
<feature type="non-terminal residue" evidence="2">
    <location>
        <position position="239"/>
    </location>
</feature>
<gene>
    <name evidence="2" type="ORF">RJ641_000040</name>
</gene>
<dbReference type="Proteomes" id="UP001370490">
    <property type="component" value="Unassembled WGS sequence"/>
</dbReference>
<dbReference type="SUPFAM" id="SSF52096">
    <property type="entry name" value="ClpP/crotonase"/>
    <property type="match status" value="1"/>
</dbReference>
<sequence length="239" mass="27357">MALARMLWKSTLAKWSSALMSNWLDDIIESTEWQDSIFYTLCAAYALVSSIALIQLIRIELRVPEYGWTTQKVEWASFNYVEVTTKKTRLPDNFRKLEETELPLLVQVRMFGRAWPLRAPVREGIVLTWPQLSQANFSIYIHSEPGFVFDESTCRSSFFYGLRLSNGLKVGSFDAGYGCSIMSHLVSKMLKIGLKKAREMLFLTRFYSASEAEKMGLINDVVPELSGNAAFESFMPREK</sequence>
<organism evidence="2 3">
    <name type="scientific">Dillenia turbinata</name>
    <dbReference type="NCBI Taxonomy" id="194707"/>
    <lineage>
        <taxon>Eukaryota</taxon>
        <taxon>Viridiplantae</taxon>
        <taxon>Streptophyta</taxon>
        <taxon>Embryophyta</taxon>
        <taxon>Tracheophyta</taxon>
        <taxon>Spermatophyta</taxon>
        <taxon>Magnoliopsida</taxon>
        <taxon>eudicotyledons</taxon>
        <taxon>Gunneridae</taxon>
        <taxon>Pentapetalae</taxon>
        <taxon>Dilleniales</taxon>
        <taxon>Dilleniaceae</taxon>
        <taxon>Dillenia</taxon>
    </lineage>
</organism>
<evidence type="ECO:0000313" key="2">
    <source>
        <dbReference type="EMBL" id="KAK6946567.1"/>
    </source>
</evidence>
<dbReference type="EMBL" id="JBAMMX010000001">
    <property type="protein sequence ID" value="KAK6946567.1"/>
    <property type="molecule type" value="Genomic_DNA"/>
</dbReference>
<dbReference type="InterPro" id="IPR009457">
    <property type="entry name" value="THH1/TOM1/TOM3_dom"/>
</dbReference>
<dbReference type="GO" id="GO:0009234">
    <property type="term" value="P:menaquinone biosynthetic process"/>
    <property type="evidence" value="ECO:0007669"/>
    <property type="project" value="TreeGrafter"/>
</dbReference>
<accession>A0AAN8WDX1</accession>
<dbReference type="AlphaFoldDB" id="A0AAN8WDX1"/>
<dbReference type="GO" id="GO:0008935">
    <property type="term" value="F:1,4-dihydroxy-2-naphthoyl-CoA synthase activity"/>
    <property type="evidence" value="ECO:0007669"/>
    <property type="project" value="TreeGrafter"/>
</dbReference>
<dbReference type="Pfam" id="PF00378">
    <property type="entry name" value="ECH_1"/>
    <property type="match status" value="1"/>
</dbReference>
<keyword evidence="3" id="KW-1185">Reference proteome</keyword>
<dbReference type="InterPro" id="IPR001753">
    <property type="entry name" value="Enoyl-CoA_hydra/iso"/>
</dbReference>
<protein>
    <submittedName>
        <fullName evidence="2">THH1/TOM1/TOM3 domain</fullName>
    </submittedName>
</protein>
<dbReference type="Gene3D" id="3.90.226.10">
    <property type="entry name" value="2-enoyl-CoA Hydratase, Chain A, domain 1"/>
    <property type="match status" value="1"/>
</dbReference>
<proteinExistence type="predicted"/>
<dbReference type="GO" id="GO:0005829">
    <property type="term" value="C:cytosol"/>
    <property type="evidence" value="ECO:0007669"/>
    <property type="project" value="TreeGrafter"/>
</dbReference>
<dbReference type="PANTHER" id="PTHR43113:SF1">
    <property type="entry name" value="1,4-DIHYDROXY-2-NAPHTHOYL-COA SYNTHASE, PEROXISOMAL"/>
    <property type="match status" value="1"/>
</dbReference>
<reference evidence="2 3" key="1">
    <citation type="submission" date="2023-12" db="EMBL/GenBank/DDBJ databases">
        <title>A high-quality genome assembly for Dillenia turbinata (Dilleniales).</title>
        <authorList>
            <person name="Chanderbali A."/>
        </authorList>
    </citation>
    <scope>NUCLEOTIDE SEQUENCE [LARGE SCALE GENOMIC DNA]</scope>
    <source>
        <strain evidence="2">LSX21</strain>
        <tissue evidence="2">Leaf</tissue>
    </source>
</reference>
<dbReference type="InterPro" id="IPR029045">
    <property type="entry name" value="ClpP/crotonase-like_dom_sf"/>
</dbReference>